<dbReference type="EMBL" id="KL142377">
    <property type="protein sequence ID" value="KDR77276.1"/>
    <property type="molecule type" value="Genomic_DNA"/>
</dbReference>
<reference evidence="2" key="1">
    <citation type="journal article" date="2014" name="Proc. Natl. Acad. Sci. U.S.A.">
        <title>Extensive sampling of basidiomycete genomes demonstrates inadequacy of the white-rot/brown-rot paradigm for wood decay fungi.</title>
        <authorList>
            <person name="Riley R."/>
            <person name="Salamov A.A."/>
            <person name="Brown D.W."/>
            <person name="Nagy L.G."/>
            <person name="Floudas D."/>
            <person name="Held B.W."/>
            <person name="Levasseur A."/>
            <person name="Lombard V."/>
            <person name="Morin E."/>
            <person name="Otillar R."/>
            <person name="Lindquist E.A."/>
            <person name="Sun H."/>
            <person name="LaButti K.M."/>
            <person name="Schmutz J."/>
            <person name="Jabbour D."/>
            <person name="Luo H."/>
            <person name="Baker S.E."/>
            <person name="Pisabarro A.G."/>
            <person name="Walton J.D."/>
            <person name="Blanchette R.A."/>
            <person name="Henrissat B."/>
            <person name="Martin F."/>
            <person name="Cullen D."/>
            <person name="Hibbett D.S."/>
            <person name="Grigoriev I.V."/>
        </authorList>
    </citation>
    <scope>NUCLEOTIDE SEQUENCE [LARGE SCALE GENOMIC DNA]</scope>
    <source>
        <strain evidence="2">CBS 339.88</strain>
    </source>
</reference>
<dbReference type="InterPro" id="IPR013078">
    <property type="entry name" value="His_Pase_superF_clade-1"/>
</dbReference>
<dbReference type="SUPFAM" id="SSF53254">
    <property type="entry name" value="Phosphoglycerate mutase-like"/>
    <property type="match status" value="1"/>
</dbReference>
<evidence type="ECO:0000313" key="2">
    <source>
        <dbReference type="Proteomes" id="UP000027222"/>
    </source>
</evidence>
<dbReference type="SMART" id="SM00855">
    <property type="entry name" value="PGAM"/>
    <property type="match status" value="1"/>
</dbReference>
<dbReference type="PANTHER" id="PTHR48100:SF1">
    <property type="entry name" value="HISTIDINE PHOSPHATASE FAMILY PROTEIN-RELATED"/>
    <property type="match status" value="1"/>
</dbReference>
<dbReference type="CDD" id="cd07067">
    <property type="entry name" value="HP_PGM_like"/>
    <property type="match status" value="1"/>
</dbReference>
<dbReference type="Proteomes" id="UP000027222">
    <property type="component" value="Unassembled WGS sequence"/>
</dbReference>
<evidence type="ECO:0000313" key="1">
    <source>
        <dbReference type="EMBL" id="KDR77276.1"/>
    </source>
</evidence>
<sequence>MFDEFDAITFIDMRTYESITGYFIHDDRTKLPLPPVPSRFGLNDDSDDRWPKFFESVRNLNNNSPPEISYKFILLSRHGQGYHNVAESKYGTEAWDDYWSKLNGDGEITWGPDPLLTPLGKAQARDIQSEWKTEASFGLLPPDKRYCSPLSRALDTCDIIFEGVYDKHPSPVLVVENCREENGVHTCDNRNSRSYIANYKPHFEIEKNLTEFDELWHPTIRETHPEVAARALKVLDTIFENDLQATFISITAHGDFISGFLTAIGRERYILPTGGLLPILVKAEKRP</sequence>
<protein>
    <submittedName>
        <fullName evidence="1">Uncharacterized protein</fullName>
    </submittedName>
</protein>
<accession>A0A067T2A6</accession>
<dbReference type="HOGENOM" id="CLU_039184_0_0_1"/>
<organism evidence="1 2">
    <name type="scientific">Galerina marginata (strain CBS 339.88)</name>
    <dbReference type="NCBI Taxonomy" id="685588"/>
    <lineage>
        <taxon>Eukaryota</taxon>
        <taxon>Fungi</taxon>
        <taxon>Dikarya</taxon>
        <taxon>Basidiomycota</taxon>
        <taxon>Agaricomycotina</taxon>
        <taxon>Agaricomycetes</taxon>
        <taxon>Agaricomycetidae</taxon>
        <taxon>Agaricales</taxon>
        <taxon>Agaricineae</taxon>
        <taxon>Strophariaceae</taxon>
        <taxon>Galerina</taxon>
    </lineage>
</organism>
<proteinExistence type="predicted"/>
<dbReference type="InterPro" id="IPR029033">
    <property type="entry name" value="His_PPase_superfam"/>
</dbReference>
<keyword evidence="2" id="KW-1185">Reference proteome</keyword>
<dbReference type="Pfam" id="PF00300">
    <property type="entry name" value="His_Phos_1"/>
    <property type="match status" value="1"/>
</dbReference>
<gene>
    <name evidence="1" type="ORF">GALMADRAFT_246601</name>
</gene>
<dbReference type="GO" id="GO:0005737">
    <property type="term" value="C:cytoplasm"/>
    <property type="evidence" value="ECO:0007669"/>
    <property type="project" value="TreeGrafter"/>
</dbReference>
<name>A0A067T2A6_GALM3</name>
<dbReference type="InterPro" id="IPR050275">
    <property type="entry name" value="PGM_Phosphatase"/>
</dbReference>
<dbReference type="GO" id="GO:0016791">
    <property type="term" value="F:phosphatase activity"/>
    <property type="evidence" value="ECO:0007669"/>
    <property type="project" value="TreeGrafter"/>
</dbReference>
<dbReference type="Gene3D" id="3.40.50.1240">
    <property type="entry name" value="Phosphoglycerate mutase-like"/>
    <property type="match status" value="1"/>
</dbReference>
<dbReference type="OrthoDB" id="496981at2759"/>
<dbReference type="AlphaFoldDB" id="A0A067T2A6"/>
<dbReference type="PANTHER" id="PTHR48100">
    <property type="entry name" value="BROAD-SPECIFICITY PHOSPHATASE YOR283W-RELATED"/>
    <property type="match status" value="1"/>
</dbReference>